<keyword evidence="10 14" id="KW-0067">ATP-binding</keyword>
<evidence type="ECO:0000256" key="1">
    <source>
        <dbReference type="ARBA" id="ARBA00001823"/>
    </source>
</evidence>
<dbReference type="AlphaFoldDB" id="A0A2R3QU05"/>
<dbReference type="GO" id="GO:0000103">
    <property type="term" value="P:sulfate assimilation"/>
    <property type="evidence" value="ECO:0007669"/>
    <property type="project" value="UniProtKB-UniRule"/>
</dbReference>
<feature type="binding site" evidence="14">
    <location>
        <begin position="34"/>
        <end position="41"/>
    </location>
    <ligand>
        <name>ATP</name>
        <dbReference type="ChEBI" id="CHEBI:30616"/>
    </ligand>
</feature>
<dbReference type="OrthoDB" id="9804504at2"/>
<evidence type="ECO:0000256" key="4">
    <source>
        <dbReference type="ARBA" id="ARBA00007008"/>
    </source>
</evidence>
<reference evidence="17 18" key="1">
    <citation type="submission" date="2018-03" db="EMBL/GenBank/DDBJ databases">
        <title>Complete genome sequence and methylome analysis of Pseudomonas mendocina NEB 698.</title>
        <authorList>
            <person name="Morgan R.D."/>
        </authorList>
    </citation>
    <scope>NUCLEOTIDE SEQUENCE [LARGE SCALE GENOMIC DNA]</scope>
    <source>
        <strain evidence="17 18">NEB698</strain>
    </source>
</reference>
<dbReference type="NCBIfam" id="TIGR00455">
    <property type="entry name" value="apsK"/>
    <property type="match status" value="1"/>
</dbReference>
<evidence type="ECO:0000256" key="9">
    <source>
        <dbReference type="ARBA" id="ARBA00022777"/>
    </source>
</evidence>
<keyword evidence="7 14" id="KW-0808">Transferase</keyword>
<accession>A0A2R3QU05</accession>
<dbReference type="GO" id="GO:0004020">
    <property type="term" value="F:adenylylsulfate kinase activity"/>
    <property type="evidence" value="ECO:0007669"/>
    <property type="project" value="UniProtKB-UniRule"/>
</dbReference>
<name>A0A2R3QU05_ECTME</name>
<comment type="similarity">
    <text evidence="4 14 15">Belongs to the APS kinase family.</text>
</comment>
<dbReference type="EMBL" id="CP027657">
    <property type="protein sequence ID" value="AVO55223.1"/>
    <property type="molecule type" value="Genomic_DNA"/>
</dbReference>
<feature type="active site" description="Phosphoserine intermediate" evidence="14">
    <location>
        <position position="108"/>
    </location>
</feature>
<dbReference type="GO" id="GO:0070814">
    <property type="term" value="P:hydrogen sulfide biosynthetic process"/>
    <property type="evidence" value="ECO:0007669"/>
    <property type="project" value="UniProtKB-UniRule"/>
</dbReference>
<organism evidence="17 18">
    <name type="scientific">Ectopseudomonas mendocina</name>
    <name type="common">Pseudomonas mendocina</name>
    <dbReference type="NCBI Taxonomy" id="300"/>
    <lineage>
        <taxon>Bacteria</taxon>
        <taxon>Pseudomonadati</taxon>
        <taxon>Pseudomonadota</taxon>
        <taxon>Gammaproteobacteria</taxon>
        <taxon>Pseudomonadales</taxon>
        <taxon>Pseudomonadaceae</taxon>
        <taxon>Ectopseudomonas</taxon>
    </lineage>
</organism>
<evidence type="ECO:0000256" key="3">
    <source>
        <dbReference type="ARBA" id="ARBA00004806"/>
    </source>
</evidence>
<dbReference type="InterPro" id="IPR027417">
    <property type="entry name" value="P-loop_NTPase"/>
</dbReference>
<evidence type="ECO:0000256" key="13">
    <source>
        <dbReference type="ARBA" id="ARBA00031464"/>
    </source>
</evidence>
<evidence type="ECO:0000256" key="7">
    <source>
        <dbReference type="ARBA" id="ARBA00022679"/>
    </source>
</evidence>
<proteinExistence type="inferred from homology"/>
<evidence type="ECO:0000256" key="14">
    <source>
        <dbReference type="HAMAP-Rule" id="MF_00065"/>
    </source>
</evidence>
<comment type="function">
    <text evidence="2 14 15">Catalyzes the synthesis of activated sulfate.</text>
</comment>
<dbReference type="Proteomes" id="UP000238327">
    <property type="component" value="Chromosome"/>
</dbReference>
<evidence type="ECO:0000256" key="5">
    <source>
        <dbReference type="ARBA" id="ARBA00012121"/>
    </source>
</evidence>
<evidence type="ECO:0000256" key="2">
    <source>
        <dbReference type="ARBA" id="ARBA00002632"/>
    </source>
</evidence>
<evidence type="ECO:0000256" key="6">
    <source>
        <dbReference type="ARBA" id="ARBA00018163"/>
    </source>
</evidence>
<dbReference type="HAMAP" id="MF_00065">
    <property type="entry name" value="Adenylyl_sulf_kinase"/>
    <property type="match status" value="1"/>
</dbReference>
<dbReference type="InterPro" id="IPR002891">
    <property type="entry name" value="APS"/>
</dbReference>
<sequence>MEPELQVPQGSSLLECNQRTLSTRQKPCVVWFSGLSGAGKSTLAEALERSLQAAGLHTYLLDGDRLRLGLNRDLGFSEQDRQENIRRAGEVAALMAEAGLIVLAAFISPFRADRDAVRQLLPGRFVEVFIDTPLHVCEARDPKGLYRRARAGLIQNFTGLDSPFEAPQAAELRFDTSSCSVEEAVQQIHDYLRSHHAL</sequence>
<feature type="domain" description="APS kinase" evidence="16">
    <location>
        <begin position="26"/>
        <end position="174"/>
    </location>
</feature>
<dbReference type="InterPro" id="IPR059117">
    <property type="entry name" value="APS_kinase_dom"/>
</dbReference>
<dbReference type="PANTHER" id="PTHR11055:SF63">
    <property type="entry name" value="ADENYLYL-SULFATE KINASE 1, CHLOROPLASTIC"/>
    <property type="match status" value="1"/>
</dbReference>
<comment type="catalytic activity">
    <reaction evidence="1 14 15">
        <text>adenosine 5'-phosphosulfate + ATP = 3'-phosphoadenylyl sulfate + ADP + H(+)</text>
        <dbReference type="Rhea" id="RHEA:24152"/>
        <dbReference type="ChEBI" id="CHEBI:15378"/>
        <dbReference type="ChEBI" id="CHEBI:30616"/>
        <dbReference type="ChEBI" id="CHEBI:58243"/>
        <dbReference type="ChEBI" id="CHEBI:58339"/>
        <dbReference type="ChEBI" id="CHEBI:456216"/>
        <dbReference type="EC" id="2.7.1.25"/>
    </reaction>
</comment>
<dbReference type="Pfam" id="PF01583">
    <property type="entry name" value="APS_kinase"/>
    <property type="match status" value="1"/>
</dbReference>
<dbReference type="EC" id="2.7.1.25" evidence="5 14"/>
<comment type="pathway">
    <text evidence="3 14 15">Sulfur metabolism; hydrogen sulfide biosynthesis; sulfite from sulfate: step 2/3.</text>
</comment>
<dbReference type="NCBIfam" id="NF003013">
    <property type="entry name" value="PRK03846.1"/>
    <property type="match status" value="1"/>
</dbReference>
<dbReference type="PANTHER" id="PTHR11055">
    <property type="entry name" value="BIFUNCTIONAL 3'-PHOSPHOADENOSINE 5'-PHOSPHOSULFATE SYNTHASE"/>
    <property type="match status" value="1"/>
</dbReference>
<gene>
    <name evidence="14 17" type="primary">cysC</name>
    <name evidence="17" type="ORF">C7A17_21470</name>
</gene>
<keyword evidence="9 14" id="KW-0418">Kinase</keyword>
<evidence type="ECO:0000313" key="18">
    <source>
        <dbReference type="Proteomes" id="UP000238327"/>
    </source>
</evidence>
<evidence type="ECO:0000256" key="15">
    <source>
        <dbReference type="RuleBase" id="RU004347"/>
    </source>
</evidence>
<evidence type="ECO:0000313" key="17">
    <source>
        <dbReference type="EMBL" id="AVO55223.1"/>
    </source>
</evidence>
<dbReference type="UniPathway" id="UPA00140">
    <property type="reaction ID" value="UER00205"/>
</dbReference>
<keyword evidence="14" id="KW-0597">Phosphoprotein</keyword>
<evidence type="ECO:0000256" key="10">
    <source>
        <dbReference type="ARBA" id="ARBA00022840"/>
    </source>
</evidence>
<evidence type="ECO:0000256" key="11">
    <source>
        <dbReference type="ARBA" id="ARBA00029724"/>
    </source>
</evidence>
<protein>
    <recommendedName>
        <fullName evidence="6 14">Adenylyl-sulfate kinase</fullName>
        <ecNumber evidence="5 14">2.7.1.25</ecNumber>
    </recommendedName>
    <alternativeName>
        <fullName evidence="12 14">APS kinase</fullName>
    </alternativeName>
    <alternativeName>
        <fullName evidence="13 14">ATP adenosine-5'-phosphosulfate 3'-phosphotransferase</fullName>
    </alternativeName>
    <alternativeName>
        <fullName evidence="11 14">Adenosine-5'-phosphosulfate kinase</fullName>
    </alternativeName>
</protein>
<evidence type="ECO:0000259" key="16">
    <source>
        <dbReference type="Pfam" id="PF01583"/>
    </source>
</evidence>
<evidence type="ECO:0000256" key="12">
    <source>
        <dbReference type="ARBA" id="ARBA00031393"/>
    </source>
</evidence>
<dbReference type="SUPFAM" id="SSF52540">
    <property type="entry name" value="P-loop containing nucleoside triphosphate hydrolases"/>
    <property type="match status" value="1"/>
</dbReference>
<dbReference type="GO" id="GO:0005524">
    <property type="term" value="F:ATP binding"/>
    <property type="evidence" value="ECO:0007669"/>
    <property type="project" value="UniProtKB-UniRule"/>
</dbReference>
<evidence type="ECO:0000256" key="8">
    <source>
        <dbReference type="ARBA" id="ARBA00022741"/>
    </source>
</evidence>
<dbReference type="CDD" id="cd02027">
    <property type="entry name" value="APSK"/>
    <property type="match status" value="1"/>
</dbReference>
<keyword evidence="8 14" id="KW-0547">Nucleotide-binding</keyword>
<dbReference type="Gene3D" id="3.40.50.300">
    <property type="entry name" value="P-loop containing nucleotide triphosphate hydrolases"/>
    <property type="match status" value="1"/>
</dbReference>